<gene>
    <name evidence="2" type="ORF">CCDG5_0930</name>
</gene>
<evidence type="ECO:0000256" key="1">
    <source>
        <dbReference type="SAM" id="MobiDB-lite"/>
    </source>
</evidence>
<keyword evidence="3" id="KW-1185">Reference proteome</keyword>
<feature type="compositionally biased region" description="Basic and acidic residues" evidence="1">
    <location>
        <begin position="202"/>
        <end position="233"/>
    </location>
</feature>
<feature type="region of interest" description="Disordered" evidence="1">
    <location>
        <begin position="202"/>
        <end position="245"/>
    </location>
</feature>
<proteinExistence type="predicted"/>
<dbReference type="PATRIC" id="fig|29343.3.peg.982"/>
<dbReference type="HOGENOM" id="CLU_917354_0_0_9"/>
<dbReference type="AlphaFoldDB" id="A0A078KSF3"/>
<feature type="compositionally biased region" description="Polar residues" evidence="1">
    <location>
        <begin position="234"/>
        <end position="245"/>
    </location>
</feature>
<dbReference type="EMBL" id="LM995447">
    <property type="protein sequence ID" value="CDZ24049.1"/>
    <property type="molecule type" value="Genomic_DNA"/>
</dbReference>
<feature type="region of interest" description="Disordered" evidence="1">
    <location>
        <begin position="1"/>
        <end position="42"/>
    </location>
</feature>
<evidence type="ECO:0000313" key="2">
    <source>
        <dbReference type="EMBL" id="CDZ24049.1"/>
    </source>
</evidence>
<accession>A0A078KSF3</accession>
<name>A0A078KSF3_9FIRM</name>
<protein>
    <submittedName>
        <fullName evidence="2">Uncharacterized protein</fullName>
    </submittedName>
</protein>
<feature type="compositionally biased region" description="Polar residues" evidence="1">
    <location>
        <begin position="13"/>
        <end position="22"/>
    </location>
</feature>
<dbReference type="KEGG" id="ccel:CCDG5_0930"/>
<reference evidence="3" key="1">
    <citation type="submission" date="2014-07" db="EMBL/GenBank/DDBJ databases">
        <authorList>
            <person name="Wibberg D."/>
        </authorList>
    </citation>
    <scope>NUCLEOTIDE SEQUENCE [LARGE SCALE GENOMIC DNA]</scope>
    <source>
        <strain evidence="3">DG5</strain>
    </source>
</reference>
<feature type="compositionally biased region" description="Basic and acidic residues" evidence="1">
    <location>
        <begin position="1"/>
        <end position="12"/>
    </location>
</feature>
<evidence type="ECO:0000313" key="3">
    <source>
        <dbReference type="Proteomes" id="UP000032431"/>
    </source>
</evidence>
<sequence length="303" mass="34641">MEIQHVEMDRISDQNSRTTVSPLQGYAPHASGGKSAMSKNGQGDTFIMDNTRQYIRQLCSNGNVMQHIDEILNSGIEPDCLRAELAFRASRGEKPACEIIISYLSGNFKQAEEQTNLLLSSEQGEKLKEFLIFSDYFAGRFERACQAAQDCPALNYSPFLCYTYAEMLLSLGYIELAREYTRKYVVLAKKYLKNFVSEKEKYDEQKKRREQNSRRNKQDKNKSGRNEGNRGEKNSAQTLDSNEGEQSPALYTSLKDLLSRRRILITTLKTRNLNIDKKPLLFELEDIDAKIASMNGKNRLRGL</sequence>
<organism evidence="2 3">
    <name type="scientific">[Clostridium] cellulosi</name>
    <dbReference type="NCBI Taxonomy" id="29343"/>
    <lineage>
        <taxon>Bacteria</taxon>
        <taxon>Bacillati</taxon>
        <taxon>Bacillota</taxon>
        <taxon>Clostridia</taxon>
        <taxon>Eubacteriales</taxon>
        <taxon>Oscillospiraceae</taxon>
        <taxon>Oscillospiraceae incertae sedis</taxon>
    </lineage>
</organism>
<dbReference type="Proteomes" id="UP000032431">
    <property type="component" value="Chromosome I"/>
</dbReference>